<dbReference type="PROSITE" id="PS50972">
    <property type="entry name" value="PTERIN_BINDING"/>
    <property type="match status" value="1"/>
</dbReference>
<reference evidence="10" key="1">
    <citation type="submission" date="2013-08" db="EMBL/GenBank/DDBJ databases">
        <authorList>
            <person name="Mendez C."/>
            <person name="Richter M."/>
            <person name="Ferrer M."/>
            <person name="Sanchez J."/>
        </authorList>
    </citation>
    <scope>NUCLEOTIDE SEQUENCE</scope>
</reference>
<evidence type="ECO:0000259" key="9">
    <source>
        <dbReference type="PROSITE" id="PS50972"/>
    </source>
</evidence>
<evidence type="ECO:0000256" key="1">
    <source>
        <dbReference type="ARBA" id="ARBA00000012"/>
    </source>
</evidence>
<evidence type="ECO:0000256" key="3">
    <source>
        <dbReference type="ARBA" id="ARBA00004763"/>
    </source>
</evidence>
<dbReference type="PANTHER" id="PTHR20941:SF1">
    <property type="entry name" value="FOLIC ACID SYNTHESIS PROTEIN FOL1"/>
    <property type="match status" value="1"/>
</dbReference>
<dbReference type="AlphaFoldDB" id="T1BX13"/>
<dbReference type="GO" id="GO:0046872">
    <property type="term" value="F:metal ion binding"/>
    <property type="evidence" value="ECO:0007669"/>
    <property type="project" value="UniProtKB-KW"/>
</dbReference>
<sequence length="165" mass="18178">ETLQSMVAFGIQIANDISGLEKSSMRAIVRENNLEAVVMHSRGTPATMQSLAHYDDLLAEVVEYFFDRLSLCVQDGIEPGKITLDPGLGFAKTWKDNLSILQNIRCLDLGFPILVGASRKSFIGHITGKKVEDRLPGTIATSLYLAHNGVDILRVHDARENRDAL</sequence>
<evidence type="ECO:0000256" key="4">
    <source>
        <dbReference type="ARBA" id="ARBA00012458"/>
    </source>
</evidence>
<comment type="caution">
    <text evidence="10">The sequence shown here is derived from an EMBL/GenBank/DDBJ whole genome shotgun (WGS) entry which is preliminary data.</text>
</comment>
<feature type="non-terminal residue" evidence="10">
    <location>
        <position position="1"/>
    </location>
</feature>
<dbReference type="SUPFAM" id="SSF51717">
    <property type="entry name" value="Dihydropteroate synthetase-like"/>
    <property type="match status" value="1"/>
</dbReference>
<evidence type="ECO:0000256" key="5">
    <source>
        <dbReference type="ARBA" id="ARBA00022679"/>
    </source>
</evidence>
<dbReference type="NCBIfam" id="TIGR01496">
    <property type="entry name" value="DHPS"/>
    <property type="match status" value="1"/>
</dbReference>
<evidence type="ECO:0000256" key="2">
    <source>
        <dbReference type="ARBA" id="ARBA00001946"/>
    </source>
</evidence>
<dbReference type="Pfam" id="PF00809">
    <property type="entry name" value="Pterin_bind"/>
    <property type="match status" value="1"/>
</dbReference>
<evidence type="ECO:0000313" key="10">
    <source>
        <dbReference type="EMBL" id="EQD57664.1"/>
    </source>
</evidence>
<dbReference type="InterPro" id="IPR045031">
    <property type="entry name" value="DHP_synth-like"/>
</dbReference>
<dbReference type="GO" id="GO:0046654">
    <property type="term" value="P:tetrahydrofolate biosynthetic process"/>
    <property type="evidence" value="ECO:0007669"/>
    <property type="project" value="TreeGrafter"/>
</dbReference>
<dbReference type="GO" id="GO:0046656">
    <property type="term" value="P:folic acid biosynthetic process"/>
    <property type="evidence" value="ECO:0007669"/>
    <property type="project" value="UniProtKB-KW"/>
</dbReference>
<keyword evidence="8" id="KW-0289">Folate biosynthesis</keyword>
<accession>T1BX13</accession>
<proteinExistence type="predicted"/>
<feature type="non-terminal residue" evidence="10">
    <location>
        <position position="165"/>
    </location>
</feature>
<protein>
    <recommendedName>
        <fullName evidence="4">dihydropteroate synthase</fullName>
        <ecNumber evidence="4">2.5.1.15</ecNumber>
    </recommendedName>
</protein>
<dbReference type="InterPro" id="IPR006390">
    <property type="entry name" value="DHP_synth_dom"/>
</dbReference>
<dbReference type="EMBL" id="AUZY01005691">
    <property type="protein sequence ID" value="EQD57664.1"/>
    <property type="molecule type" value="Genomic_DNA"/>
</dbReference>
<keyword evidence="6" id="KW-0479">Metal-binding</keyword>
<feature type="domain" description="Pterin-binding" evidence="9">
    <location>
        <begin position="1"/>
        <end position="165"/>
    </location>
</feature>
<gene>
    <name evidence="10" type="ORF">B1B_08684</name>
</gene>
<evidence type="ECO:0000256" key="8">
    <source>
        <dbReference type="ARBA" id="ARBA00022909"/>
    </source>
</evidence>
<dbReference type="InterPro" id="IPR000489">
    <property type="entry name" value="Pterin-binding_dom"/>
</dbReference>
<comment type="pathway">
    <text evidence="3">Cofactor biosynthesis; tetrahydrofolate biosynthesis; 7,8-dihydrofolate from 2-amino-4-hydroxy-6-hydroxymethyl-7,8-dihydropteridine diphosphate and 4-aminobenzoate: step 1/2.</text>
</comment>
<dbReference type="Gene3D" id="3.20.20.20">
    <property type="entry name" value="Dihydropteroate synthase-like"/>
    <property type="match status" value="1"/>
</dbReference>
<evidence type="ECO:0000256" key="7">
    <source>
        <dbReference type="ARBA" id="ARBA00022842"/>
    </source>
</evidence>
<dbReference type="PANTHER" id="PTHR20941">
    <property type="entry name" value="FOLATE SYNTHESIS PROTEINS"/>
    <property type="match status" value="1"/>
</dbReference>
<comment type="cofactor">
    <cofactor evidence="2">
        <name>Mg(2+)</name>
        <dbReference type="ChEBI" id="CHEBI:18420"/>
    </cofactor>
</comment>
<keyword evidence="5 10" id="KW-0808">Transferase</keyword>
<comment type="catalytic activity">
    <reaction evidence="1">
        <text>(7,8-dihydropterin-6-yl)methyl diphosphate + 4-aminobenzoate = 7,8-dihydropteroate + diphosphate</text>
        <dbReference type="Rhea" id="RHEA:19949"/>
        <dbReference type="ChEBI" id="CHEBI:17836"/>
        <dbReference type="ChEBI" id="CHEBI:17839"/>
        <dbReference type="ChEBI" id="CHEBI:33019"/>
        <dbReference type="ChEBI" id="CHEBI:72950"/>
        <dbReference type="EC" id="2.5.1.15"/>
    </reaction>
</comment>
<dbReference type="EC" id="2.5.1.15" evidence="4"/>
<keyword evidence="7" id="KW-0460">Magnesium</keyword>
<organism evidence="10">
    <name type="scientific">mine drainage metagenome</name>
    <dbReference type="NCBI Taxonomy" id="410659"/>
    <lineage>
        <taxon>unclassified sequences</taxon>
        <taxon>metagenomes</taxon>
        <taxon>ecological metagenomes</taxon>
    </lineage>
</organism>
<evidence type="ECO:0000256" key="6">
    <source>
        <dbReference type="ARBA" id="ARBA00022723"/>
    </source>
</evidence>
<reference evidence="10" key="2">
    <citation type="journal article" date="2014" name="ISME J.">
        <title>Microbial stratification in low pH oxic and suboxic macroscopic growths along an acid mine drainage.</title>
        <authorList>
            <person name="Mendez-Garcia C."/>
            <person name="Mesa V."/>
            <person name="Sprenger R.R."/>
            <person name="Richter M."/>
            <person name="Diez M.S."/>
            <person name="Solano J."/>
            <person name="Bargiela R."/>
            <person name="Golyshina O.V."/>
            <person name="Manteca A."/>
            <person name="Ramos J.L."/>
            <person name="Gallego J.R."/>
            <person name="Llorente I."/>
            <person name="Martins Dos Santos V.A."/>
            <person name="Jensen O.N."/>
            <person name="Pelaez A.I."/>
            <person name="Sanchez J."/>
            <person name="Ferrer M."/>
        </authorList>
    </citation>
    <scope>NUCLEOTIDE SEQUENCE</scope>
</reference>
<dbReference type="InterPro" id="IPR011005">
    <property type="entry name" value="Dihydropteroate_synth-like_sf"/>
</dbReference>
<dbReference type="GO" id="GO:0005829">
    <property type="term" value="C:cytosol"/>
    <property type="evidence" value="ECO:0007669"/>
    <property type="project" value="TreeGrafter"/>
</dbReference>
<name>T1BX13_9ZZZZ</name>
<dbReference type="GO" id="GO:0004156">
    <property type="term" value="F:dihydropteroate synthase activity"/>
    <property type="evidence" value="ECO:0007669"/>
    <property type="project" value="UniProtKB-EC"/>
</dbReference>